<evidence type="ECO:0000313" key="2">
    <source>
        <dbReference type="Proteomes" id="UP000640052"/>
    </source>
</evidence>
<evidence type="ECO:0000313" key="1">
    <source>
        <dbReference type="EMBL" id="GIH23488.1"/>
    </source>
</evidence>
<comment type="caution">
    <text evidence="1">The sequence shown here is derived from an EMBL/GenBank/DDBJ whole genome shotgun (WGS) entry which is preliminary data.</text>
</comment>
<dbReference type="Proteomes" id="UP000640052">
    <property type="component" value="Unassembled WGS sequence"/>
</dbReference>
<proteinExistence type="predicted"/>
<dbReference type="AlphaFoldDB" id="A0A919Q9U5"/>
<gene>
    <name evidence="1" type="ORF">Aph01nite_17980</name>
</gene>
<dbReference type="EMBL" id="BOOA01000010">
    <property type="protein sequence ID" value="GIH23488.1"/>
    <property type="molecule type" value="Genomic_DNA"/>
</dbReference>
<accession>A0A919Q9U5</accession>
<keyword evidence="2" id="KW-1185">Reference proteome</keyword>
<sequence length="49" mass="5441">MNDRRHWIGMPGIEAELPDVSAWTEVRTVTIGLVRPTHGDPNHSVPPVV</sequence>
<organism evidence="1 2">
    <name type="scientific">Acrocarpospora phusangensis</name>
    <dbReference type="NCBI Taxonomy" id="1070424"/>
    <lineage>
        <taxon>Bacteria</taxon>
        <taxon>Bacillati</taxon>
        <taxon>Actinomycetota</taxon>
        <taxon>Actinomycetes</taxon>
        <taxon>Streptosporangiales</taxon>
        <taxon>Streptosporangiaceae</taxon>
        <taxon>Acrocarpospora</taxon>
    </lineage>
</organism>
<protein>
    <submittedName>
        <fullName evidence="1">Uncharacterized protein</fullName>
    </submittedName>
</protein>
<reference evidence="1" key="1">
    <citation type="submission" date="2021-01" db="EMBL/GenBank/DDBJ databases">
        <title>Whole genome shotgun sequence of Acrocarpospora phusangensis NBRC 108782.</title>
        <authorList>
            <person name="Komaki H."/>
            <person name="Tamura T."/>
        </authorList>
    </citation>
    <scope>NUCLEOTIDE SEQUENCE</scope>
    <source>
        <strain evidence="1">NBRC 108782</strain>
    </source>
</reference>
<name>A0A919Q9U5_9ACTN</name>